<dbReference type="PANTHER" id="PTHR32114:SF2">
    <property type="entry name" value="ABC TRANSPORTER ABCH.3"/>
    <property type="match status" value="1"/>
</dbReference>
<protein>
    <recommendedName>
        <fullName evidence="3">Nuclease SbcCD subunit C</fullName>
    </recommendedName>
</protein>
<sequence>MNWIKEVRLENFQSHLDTSIEFSKGLNVIVGQSDSGKTAILRGIRWVLFNQPRGTDFMRVSSDFVRVTLTFANEVSIIRERTSSKNRYIIKKVGKEDLVLEGFGIHVPQEVLDAHQIYPLRIDRDMELLLNVSQQLDGPFLLEQTASVRAKTIGRISGAHYIDMAVRDTTKDVAKLQQQTKHVEAEVNILKEKIEPYQFLDHARVALDQSEQKYRDLKRKDEKLSKLENLKNSLHDLSISEETVKKHLSVLKGIDEWERSLERLQFINEKKRSFQLKRSQIAEIRKTMDTCKLWIQKTNGVDVANKNVTVIVQKYNLLTQLNYLKKTSNRLESSLLDVQTTISKTAFATLSEEQKVQKLLQKVKRARELKRLEQSYKTLNNQMISMKRTIERLEEATMSEEKYKQLQSNIQGLESYQLLLEKLQDVNKRLKDGATFIAKKKQEELQLRTNYEQRLVEKEECPTCGGQLNRSAIKQLLNGG</sequence>
<organism evidence="6 7">
    <name type="scientific">Alkalihalobacterium chitinilyticum</name>
    <dbReference type="NCBI Taxonomy" id="2980103"/>
    <lineage>
        <taxon>Bacteria</taxon>
        <taxon>Bacillati</taxon>
        <taxon>Bacillota</taxon>
        <taxon>Bacilli</taxon>
        <taxon>Bacillales</taxon>
        <taxon>Bacillaceae</taxon>
        <taxon>Alkalihalobacterium</taxon>
    </lineage>
</organism>
<dbReference type="Gene3D" id="3.40.50.300">
    <property type="entry name" value="P-loop containing nucleotide triphosphate hydrolases"/>
    <property type="match status" value="1"/>
</dbReference>
<dbReference type="SUPFAM" id="SSF52540">
    <property type="entry name" value="P-loop containing nucleoside triphosphate hydrolases"/>
    <property type="match status" value="1"/>
</dbReference>
<dbReference type="EMBL" id="JAOTPO010000003">
    <property type="protein sequence ID" value="MDE5412892.1"/>
    <property type="molecule type" value="Genomic_DNA"/>
</dbReference>
<evidence type="ECO:0000256" key="2">
    <source>
        <dbReference type="ARBA" id="ARBA00011322"/>
    </source>
</evidence>
<evidence type="ECO:0000256" key="3">
    <source>
        <dbReference type="ARBA" id="ARBA00013368"/>
    </source>
</evidence>
<dbReference type="InterPro" id="IPR038729">
    <property type="entry name" value="Rad50/SbcC_AAA"/>
</dbReference>
<dbReference type="InterPro" id="IPR027417">
    <property type="entry name" value="P-loop_NTPase"/>
</dbReference>
<dbReference type="RefSeq" id="WP_275117522.1">
    <property type="nucleotide sequence ID" value="NZ_JAOTPO010000003.1"/>
</dbReference>
<evidence type="ECO:0000259" key="5">
    <source>
        <dbReference type="Pfam" id="PF13476"/>
    </source>
</evidence>
<dbReference type="Pfam" id="PF13476">
    <property type="entry name" value="AAA_23"/>
    <property type="match status" value="1"/>
</dbReference>
<comment type="subunit">
    <text evidence="2">Heterodimer of SbcC and SbcD.</text>
</comment>
<evidence type="ECO:0000256" key="1">
    <source>
        <dbReference type="ARBA" id="ARBA00006930"/>
    </source>
</evidence>
<evidence type="ECO:0000313" key="6">
    <source>
        <dbReference type="EMBL" id="MDE5412892.1"/>
    </source>
</evidence>
<reference evidence="6" key="1">
    <citation type="submission" date="2024-05" db="EMBL/GenBank/DDBJ databases">
        <title>Alkalihalobacillus sp. strain MEB203 novel alkaliphilic bacterium from Lonar Lake, India.</title>
        <authorList>
            <person name="Joshi A."/>
            <person name="Thite S."/>
            <person name="Mengade P."/>
        </authorList>
    </citation>
    <scope>NUCLEOTIDE SEQUENCE</scope>
    <source>
        <strain evidence="6">MEB 203</strain>
    </source>
</reference>
<comment type="caution">
    <text evidence="6">The sequence shown here is derived from an EMBL/GenBank/DDBJ whole genome shotgun (WGS) entry which is preliminary data.</text>
</comment>
<dbReference type="Proteomes" id="UP001148125">
    <property type="component" value="Unassembled WGS sequence"/>
</dbReference>
<feature type="domain" description="Rad50/SbcC-type AAA" evidence="5">
    <location>
        <begin position="7"/>
        <end position="265"/>
    </location>
</feature>
<evidence type="ECO:0000313" key="7">
    <source>
        <dbReference type="Proteomes" id="UP001148125"/>
    </source>
</evidence>
<proteinExistence type="inferred from homology"/>
<dbReference type="PANTHER" id="PTHR32114">
    <property type="entry name" value="ABC TRANSPORTER ABCH.3"/>
    <property type="match status" value="1"/>
</dbReference>
<comment type="similarity">
    <text evidence="1">Belongs to the SMC family. SbcC subfamily.</text>
</comment>
<evidence type="ECO:0000256" key="4">
    <source>
        <dbReference type="SAM" id="Coils"/>
    </source>
</evidence>
<accession>A0ABT5VC22</accession>
<keyword evidence="7" id="KW-1185">Reference proteome</keyword>
<gene>
    <name evidence="6" type="ORF">N7Z68_05810</name>
</gene>
<feature type="coiled-coil region" evidence="4">
    <location>
        <begin position="166"/>
        <end position="237"/>
    </location>
</feature>
<feature type="coiled-coil region" evidence="4">
    <location>
        <begin position="362"/>
        <end position="433"/>
    </location>
</feature>
<name>A0ABT5VC22_9BACI</name>
<keyword evidence="4" id="KW-0175">Coiled coil</keyword>